<reference evidence="6 7" key="1">
    <citation type="journal article" date="2019" name="Sci. Rep.">
        <title>Comparative genomics of chytrid fungi reveal insights into the obligate biotrophic and pathogenic lifestyle of Synchytrium endobioticum.</title>
        <authorList>
            <person name="van de Vossenberg B.T.L.H."/>
            <person name="Warris S."/>
            <person name="Nguyen H.D.T."/>
            <person name="van Gent-Pelzer M.P.E."/>
            <person name="Joly D.L."/>
            <person name="van de Geest H.C."/>
            <person name="Bonants P.J.M."/>
            <person name="Smith D.S."/>
            <person name="Levesque C.A."/>
            <person name="van der Lee T.A.J."/>
        </authorList>
    </citation>
    <scope>NUCLEOTIDE SEQUENCE [LARGE SCALE GENOMIC DNA]</scope>
    <source>
        <strain evidence="6 7">CBS 675.73</strain>
    </source>
</reference>
<organism evidence="6 7">
    <name type="scientific">Chytriomyces confervae</name>
    <dbReference type="NCBI Taxonomy" id="246404"/>
    <lineage>
        <taxon>Eukaryota</taxon>
        <taxon>Fungi</taxon>
        <taxon>Fungi incertae sedis</taxon>
        <taxon>Chytridiomycota</taxon>
        <taxon>Chytridiomycota incertae sedis</taxon>
        <taxon>Chytridiomycetes</taxon>
        <taxon>Chytridiales</taxon>
        <taxon>Chytriomycetaceae</taxon>
        <taxon>Chytriomyces</taxon>
    </lineage>
</organism>
<dbReference type="PROSITE" id="PS00464">
    <property type="entry name" value="RIBOSOMAL_L22"/>
    <property type="match status" value="1"/>
</dbReference>
<feature type="region of interest" description="Disordered" evidence="5">
    <location>
        <begin position="1"/>
        <end position="23"/>
    </location>
</feature>
<dbReference type="InterPro" id="IPR018260">
    <property type="entry name" value="Ribosomal_uL22_CS"/>
</dbReference>
<accession>A0A507E9I3</accession>
<dbReference type="Gene3D" id="3.90.470.10">
    <property type="entry name" value="Ribosomal protein L22/L17"/>
    <property type="match status" value="1"/>
</dbReference>
<dbReference type="GO" id="GO:0003735">
    <property type="term" value="F:structural constituent of ribosome"/>
    <property type="evidence" value="ECO:0007669"/>
    <property type="project" value="InterPro"/>
</dbReference>
<comment type="similarity">
    <text evidence="1 4">Belongs to the universal ribosomal protein uL22 family.</text>
</comment>
<dbReference type="SUPFAM" id="SSF54843">
    <property type="entry name" value="Ribosomal protein L22"/>
    <property type="match status" value="1"/>
</dbReference>
<gene>
    <name evidence="6" type="ORF">CcCBS67573_g08992</name>
</gene>
<dbReference type="STRING" id="246404.A0A507E9I3"/>
<evidence type="ECO:0000256" key="4">
    <source>
        <dbReference type="RuleBase" id="RU004005"/>
    </source>
</evidence>
<keyword evidence="3 4" id="KW-0687">Ribonucleoprotein</keyword>
<feature type="compositionally biased region" description="Polar residues" evidence="5">
    <location>
        <begin position="1"/>
        <end position="20"/>
    </location>
</feature>
<name>A0A507E9I3_9FUNG</name>
<dbReference type="InterPro" id="IPR036394">
    <property type="entry name" value="Ribosomal_uL22_sf"/>
</dbReference>
<evidence type="ECO:0000256" key="5">
    <source>
        <dbReference type="SAM" id="MobiDB-lite"/>
    </source>
</evidence>
<evidence type="ECO:0008006" key="8">
    <source>
        <dbReference type="Google" id="ProtNLM"/>
    </source>
</evidence>
<proteinExistence type="inferred from homology"/>
<keyword evidence="2 4" id="KW-0689">Ribosomal protein</keyword>
<keyword evidence="7" id="KW-1185">Reference proteome</keyword>
<evidence type="ECO:0000256" key="3">
    <source>
        <dbReference type="ARBA" id="ARBA00023274"/>
    </source>
</evidence>
<dbReference type="NCBIfam" id="TIGR01038">
    <property type="entry name" value="uL22_arch_euk"/>
    <property type="match status" value="1"/>
</dbReference>
<dbReference type="PANTHER" id="PTHR11593">
    <property type="entry name" value="60S RIBOSOMAL PROTEIN L17"/>
    <property type="match status" value="1"/>
</dbReference>
<dbReference type="PANTHER" id="PTHR11593:SF10">
    <property type="entry name" value="60S RIBOSOMAL PROTEIN L17"/>
    <property type="match status" value="1"/>
</dbReference>
<protein>
    <recommendedName>
        <fullName evidence="8">Ribosomal protein L22</fullName>
    </recommendedName>
</protein>
<dbReference type="AlphaFoldDB" id="A0A507E9I3"/>
<evidence type="ECO:0000256" key="1">
    <source>
        <dbReference type="ARBA" id="ARBA00009451"/>
    </source>
</evidence>
<comment type="caution">
    <text evidence="6">The sequence shown here is derived from an EMBL/GenBank/DDBJ whole genome shotgun (WGS) entry which is preliminary data.</text>
</comment>
<dbReference type="OrthoDB" id="10254664at2759"/>
<dbReference type="InterPro" id="IPR001063">
    <property type="entry name" value="Ribosomal_uL22"/>
</dbReference>
<dbReference type="CDD" id="cd00336">
    <property type="entry name" value="Ribosomal_L22"/>
    <property type="match status" value="1"/>
</dbReference>
<dbReference type="InterPro" id="IPR005721">
    <property type="entry name" value="Ribosomal_uL22_euk/arc"/>
</dbReference>
<dbReference type="Pfam" id="PF00237">
    <property type="entry name" value="Ribosomal_L22"/>
    <property type="match status" value="1"/>
</dbReference>
<evidence type="ECO:0000256" key="2">
    <source>
        <dbReference type="ARBA" id="ARBA00022980"/>
    </source>
</evidence>
<dbReference type="GO" id="GO:0022625">
    <property type="term" value="C:cytosolic large ribosomal subunit"/>
    <property type="evidence" value="ECO:0007669"/>
    <property type="project" value="TreeGrafter"/>
</dbReference>
<evidence type="ECO:0000313" key="7">
    <source>
        <dbReference type="Proteomes" id="UP000320333"/>
    </source>
</evidence>
<sequence>MLSALPSNPSTIPSSHTRTMNAYDDGNAGTAGWLGGARYAHTETSAKSVKSRGSYLRVHFKNTREAAQAIKGLNLKKAVDYLEAVKDHKRAIPFRRFSGGVGRTAQAKVFGVTQGRWPIKSAEFLLGLLKNAESNAEVKGLEIDNLVVRHIQVNQAPPQRRRTYRAHGRINPYMSHPCHIELTLVEAEKEVPKAEAVAPRLSKKRAIQKAIKASRA</sequence>
<dbReference type="GO" id="GO:0002181">
    <property type="term" value="P:cytoplasmic translation"/>
    <property type="evidence" value="ECO:0007669"/>
    <property type="project" value="TreeGrafter"/>
</dbReference>
<dbReference type="EMBL" id="QEAP01000686">
    <property type="protein sequence ID" value="TPX60474.1"/>
    <property type="molecule type" value="Genomic_DNA"/>
</dbReference>
<dbReference type="Proteomes" id="UP000320333">
    <property type="component" value="Unassembled WGS sequence"/>
</dbReference>
<evidence type="ECO:0000313" key="6">
    <source>
        <dbReference type="EMBL" id="TPX60474.1"/>
    </source>
</evidence>